<evidence type="ECO:0000259" key="1">
    <source>
        <dbReference type="SMART" id="SM00507"/>
    </source>
</evidence>
<dbReference type="AlphaFoldDB" id="A0A6C0J8P4"/>
<feature type="domain" description="HNH nuclease" evidence="1">
    <location>
        <begin position="205"/>
        <end position="253"/>
    </location>
</feature>
<dbReference type="SMART" id="SM00507">
    <property type="entry name" value="HNHc"/>
    <property type="match status" value="2"/>
</dbReference>
<dbReference type="EMBL" id="MN740351">
    <property type="protein sequence ID" value="QHU02012.1"/>
    <property type="molecule type" value="Genomic_DNA"/>
</dbReference>
<dbReference type="InterPro" id="IPR003615">
    <property type="entry name" value="HNH_nuc"/>
</dbReference>
<dbReference type="SMART" id="SM00497">
    <property type="entry name" value="IENR1"/>
    <property type="match status" value="4"/>
</dbReference>
<name>A0A6C0J8P4_9ZZZZ</name>
<protein>
    <recommendedName>
        <fullName evidence="1">HNH nuclease domain-containing protein</fullName>
    </recommendedName>
</protein>
<dbReference type="InterPro" id="IPR003647">
    <property type="entry name" value="Intron_nuc_1_rpt"/>
</dbReference>
<dbReference type="InterPro" id="IPR036388">
    <property type="entry name" value="WH-like_DNA-bd_sf"/>
</dbReference>
<dbReference type="Pfam" id="PF07453">
    <property type="entry name" value="NUMOD1"/>
    <property type="match status" value="1"/>
</dbReference>
<dbReference type="Gene3D" id="3.90.75.20">
    <property type="match status" value="2"/>
</dbReference>
<organism evidence="2">
    <name type="scientific">viral metagenome</name>
    <dbReference type="NCBI Taxonomy" id="1070528"/>
    <lineage>
        <taxon>unclassified sequences</taxon>
        <taxon>metagenomes</taxon>
        <taxon>organismal metagenomes</taxon>
    </lineage>
</organism>
<sequence>MSQLEETWERLTCINQPKYFVSNYGQIKNIQNQIHTQNPNIKGYCKINIQGKGYQIHRLVSLQFIPNPKNLPIVDHIDGNRSNNKVNNLQWVNHQENKQKQNIFEKHSSGKKVIQVDPITKVHLKIWESISQADRILKCNVLDNLKGKSKTAAGYIWKYAEDLPIEGEIWKQCQQYTDLEVSNFGRVRKGALIMEGSINAGYRYVRGKISIHRLVAFEFLPNPTNLKFVHHKDNNRTNNHVDNLQWVTRSENNSKQIRKSTNVSRGKKILGIERHKYSILKFDTLQSASNHISTNTGNMVRCCQTNYEKSKGYLFQCDWSKYNTAEFIIKQIDPNTKIIKEFKTFEEISKETGLSEEDINLCCQGKYRTLKGFIWQYANEDKLKDISQQSFNDIELHKQDGTILSFSSIAEATKNTKYNYEIIIHMLNNKNCFVYKGDKPLCLDPIDRTETLPENLQKRPVKGQTKEITSTNLETNEIKKFKSILEASIELKIDRRQITKHLNGNSNYKIYKFEPTKR</sequence>
<dbReference type="Gene3D" id="1.10.10.10">
    <property type="entry name" value="Winged helix-like DNA-binding domain superfamily/Winged helix DNA-binding domain"/>
    <property type="match status" value="3"/>
</dbReference>
<dbReference type="InterPro" id="IPR044925">
    <property type="entry name" value="His-Me_finger_sf"/>
</dbReference>
<proteinExistence type="predicted"/>
<dbReference type="Pfam" id="PF13392">
    <property type="entry name" value="HNH_3"/>
    <property type="match status" value="2"/>
</dbReference>
<dbReference type="InterPro" id="IPR010896">
    <property type="entry name" value="NUMOD1"/>
</dbReference>
<dbReference type="SUPFAM" id="SSF54060">
    <property type="entry name" value="His-Me finger endonucleases"/>
    <property type="match status" value="2"/>
</dbReference>
<evidence type="ECO:0000313" key="2">
    <source>
        <dbReference type="EMBL" id="QHU02012.1"/>
    </source>
</evidence>
<accession>A0A6C0J8P4</accession>
<feature type="domain" description="HNH nuclease" evidence="1">
    <location>
        <begin position="50"/>
        <end position="98"/>
    </location>
</feature>
<reference evidence="2" key="1">
    <citation type="journal article" date="2020" name="Nature">
        <title>Giant virus diversity and host interactions through global metagenomics.</title>
        <authorList>
            <person name="Schulz F."/>
            <person name="Roux S."/>
            <person name="Paez-Espino D."/>
            <person name="Jungbluth S."/>
            <person name="Walsh D.A."/>
            <person name="Denef V.J."/>
            <person name="McMahon K.D."/>
            <person name="Konstantinidis K.T."/>
            <person name="Eloe-Fadrosh E.A."/>
            <person name="Kyrpides N.C."/>
            <person name="Woyke T."/>
        </authorList>
    </citation>
    <scope>NUCLEOTIDE SEQUENCE</scope>
    <source>
        <strain evidence="2">GVMAG-M-3300025880-56</strain>
    </source>
</reference>